<feature type="transmembrane region" description="Helical" evidence="7">
    <location>
        <begin position="217"/>
        <end position="237"/>
    </location>
</feature>
<feature type="transmembrane region" description="Helical" evidence="7">
    <location>
        <begin position="183"/>
        <end position="205"/>
    </location>
</feature>
<organism evidence="9 10">
    <name type="scientific">Alternaria atra</name>
    <dbReference type="NCBI Taxonomy" id="119953"/>
    <lineage>
        <taxon>Eukaryota</taxon>
        <taxon>Fungi</taxon>
        <taxon>Dikarya</taxon>
        <taxon>Ascomycota</taxon>
        <taxon>Pezizomycotina</taxon>
        <taxon>Dothideomycetes</taxon>
        <taxon>Pleosporomycetidae</taxon>
        <taxon>Pleosporales</taxon>
        <taxon>Pleosporineae</taxon>
        <taxon>Pleosporaceae</taxon>
        <taxon>Alternaria</taxon>
        <taxon>Alternaria sect. Ulocladioides</taxon>
    </lineage>
</organism>
<reference evidence="9" key="1">
    <citation type="submission" date="2021-05" db="EMBL/GenBank/DDBJ databases">
        <authorList>
            <person name="Stam R."/>
        </authorList>
    </citation>
    <scope>NUCLEOTIDE SEQUENCE</scope>
    <source>
        <strain evidence="9">CS162</strain>
    </source>
</reference>
<feature type="transmembrane region" description="Helical" evidence="7">
    <location>
        <begin position="12"/>
        <end position="33"/>
    </location>
</feature>
<gene>
    <name evidence="9" type="ORF">ALTATR162_LOCUS8906</name>
</gene>
<feature type="region of interest" description="Disordered" evidence="6">
    <location>
        <begin position="331"/>
        <end position="375"/>
    </location>
</feature>
<comment type="subcellular location">
    <subcellularLocation>
        <location evidence="1">Membrane</location>
        <topology evidence="1">Multi-pass membrane protein</topology>
    </subcellularLocation>
</comment>
<evidence type="ECO:0000256" key="4">
    <source>
        <dbReference type="ARBA" id="ARBA00023136"/>
    </source>
</evidence>
<dbReference type="InterPro" id="IPR052337">
    <property type="entry name" value="SAT4-like"/>
</dbReference>
<keyword evidence="3 7" id="KW-1133">Transmembrane helix</keyword>
<name>A0A8J2IB81_9PLEO</name>
<evidence type="ECO:0000256" key="7">
    <source>
        <dbReference type="SAM" id="Phobius"/>
    </source>
</evidence>
<comment type="caution">
    <text evidence="9">The sequence shown here is derived from an EMBL/GenBank/DDBJ whole genome shotgun (WGS) entry which is preliminary data.</text>
</comment>
<feature type="transmembrane region" description="Helical" evidence="7">
    <location>
        <begin position="257"/>
        <end position="278"/>
    </location>
</feature>
<feature type="domain" description="Rhodopsin" evidence="8">
    <location>
        <begin position="29"/>
        <end position="283"/>
    </location>
</feature>
<feature type="transmembrane region" description="Helical" evidence="7">
    <location>
        <begin position="98"/>
        <end position="118"/>
    </location>
</feature>
<evidence type="ECO:0000256" key="3">
    <source>
        <dbReference type="ARBA" id="ARBA00022989"/>
    </source>
</evidence>
<proteinExistence type="inferred from homology"/>
<sequence length="375" mass="42155">MSETSDSKQPAIFAITIIFASVSTVLVGLRLYHRVLIKQFYWDDGLICMAWALAVAQAGVFLKFVVLTNQGHYIWNISTPTVDQRVEADKWNMAQQLLYNPILCLVKASALVFLIRLGDQRTLIYWSLHGLWWFNIGHMVSVFFAALTQCLPIHMYWDHYYTDKNINGKVVNPNYECYDMATFSLVTAGLAILTDILILLVPVVMMWNLRMAIRQKFAVGAVLSVGWIVAILGIVRFKVFYDFWYPSGTSTDPAYNVSITLSGIEVNVAIMAACGPALKALVTRCAPHLFGSKSSTRPTTNVYYSREYEMNSGACTTKNSRFITTALRQHDDDGDSQEHIVRDSCSHTDNKSIEAPLTEEPVVPSNSHILRDNEG</sequence>
<feature type="transmembrane region" description="Helical" evidence="7">
    <location>
        <begin position="45"/>
        <end position="66"/>
    </location>
</feature>
<dbReference type="AlphaFoldDB" id="A0A8J2IB81"/>
<evidence type="ECO:0000313" key="9">
    <source>
        <dbReference type="EMBL" id="CAG5178849.1"/>
    </source>
</evidence>
<protein>
    <recommendedName>
        <fullName evidence="8">Rhodopsin domain-containing protein</fullName>
    </recommendedName>
</protein>
<dbReference type="EMBL" id="CAJRGZ010000023">
    <property type="protein sequence ID" value="CAG5178849.1"/>
    <property type="molecule type" value="Genomic_DNA"/>
</dbReference>
<feature type="transmembrane region" description="Helical" evidence="7">
    <location>
        <begin position="130"/>
        <end position="157"/>
    </location>
</feature>
<keyword evidence="10" id="KW-1185">Reference proteome</keyword>
<feature type="compositionally biased region" description="Basic and acidic residues" evidence="6">
    <location>
        <begin position="331"/>
        <end position="352"/>
    </location>
</feature>
<dbReference type="OrthoDB" id="5283415at2759"/>
<evidence type="ECO:0000313" key="10">
    <source>
        <dbReference type="Proteomes" id="UP000676310"/>
    </source>
</evidence>
<keyword evidence="4 7" id="KW-0472">Membrane</keyword>
<comment type="similarity">
    <text evidence="5">Belongs to the SAT4 family.</text>
</comment>
<dbReference type="PANTHER" id="PTHR33048">
    <property type="entry name" value="PTH11-LIKE INTEGRAL MEMBRANE PROTEIN (AFU_ORTHOLOGUE AFUA_5G11245)"/>
    <property type="match status" value="1"/>
</dbReference>
<dbReference type="InterPro" id="IPR049326">
    <property type="entry name" value="Rhodopsin_dom_fungi"/>
</dbReference>
<dbReference type="GO" id="GO:0016020">
    <property type="term" value="C:membrane"/>
    <property type="evidence" value="ECO:0007669"/>
    <property type="project" value="UniProtKB-SubCell"/>
</dbReference>
<keyword evidence="2 7" id="KW-0812">Transmembrane</keyword>
<evidence type="ECO:0000256" key="1">
    <source>
        <dbReference type="ARBA" id="ARBA00004141"/>
    </source>
</evidence>
<evidence type="ECO:0000256" key="5">
    <source>
        <dbReference type="ARBA" id="ARBA00038359"/>
    </source>
</evidence>
<dbReference type="RefSeq" id="XP_043172474.1">
    <property type="nucleotide sequence ID" value="XM_043316539.1"/>
</dbReference>
<evidence type="ECO:0000259" key="8">
    <source>
        <dbReference type="Pfam" id="PF20684"/>
    </source>
</evidence>
<dbReference type="GeneID" id="67021068"/>
<accession>A0A8J2IB81</accession>
<dbReference type="PANTHER" id="PTHR33048:SF47">
    <property type="entry name" value="INTEGRAL MEMBRANE PROTEIN-RELATED"/>
    <property type="match status" value="1"/>
</dbReference>
<dbReference type="Pfam" id="PF20684">
    <property type="entry name" value="Fung_rhodopsin"/>
    <property type="match status" value="1"/>
</dbReference>
<dbReference type="Proteomes" id="UP000676310">
    <property type="component" value="Unassembled WGS sequence"/>
</dbReference>
<evidence type="ECO:0000256" key="2">
    <source>
        <dbReference type="ARBA" id="ARBA00022692"/>
    </source>
</evidence>
<evidence type="ECO:0000256" key="6">
    <source>
        <dbReference type="SAM" id="MobiDB-lite"/>
    </source>
</evidence>